<feature type="transmembrane region" description="Helical" evidence="1">
    <location>
        <begin position="39"/>
        <end position="63"/>
    </location>
</feature>
<evidence type="ECO:0008006" key="4">
    <source>
        <dbReference type="Google" id="ProtNLM"/>
    </source>
</evidence>
<evidence type="ECO:0000256" key="1">
    <source>
        <dbReference type="SAM" id="Phobius"/>
    </source>
</evidence>
<keyword evidence="1" id="KW-0472">Membrane</keyword>
<comment type="caution">
    <text evidence="2">The sequence shown here is derived from an EMBL/GenBank/DDBJ whole genome shotgun (WGS) entry which is preliminary data.</text>
</comment>
<keyword evidence="1" id="KW-1133">Transmembrane helix</keyword>
<sequence>MLVWFYVDLAFEMWVSCVTELIVCVLLDFLLVDSPLSSCCFSFGCLSLFVGCLSLDVFLWFLWCLGSDFPVSLLFFDLFRFAVYVGLV</sequence>
<protein>
    <recommendedName>
        <fullName evidence="4">Transmembrane protein</fullName>
    </recommendedName>
</protein>
<dbReference type="Proteomes" id="UP000265566">
    <property type="component" value="Chromosome 7"/>
</dbReference>
<dbReference type="Gramene" id="rna40515">
    <property type="protein sequence ID" value="RHN46075.1"/>
    <property type="gene ID" value="gene40515"/>
</dbReference>
<proteinExistence type="predicted"/>
<gene>
    <name evidence="2" type="ORF">MtrunA17_Chr7g0238301</name>
</gene>
<reference evidence="3" key="1">
    <citation type="journal article" date="2018" name="Nat. Plants">
        <title>Whole-genome landscape of Medicago truncatula symbiotic genes.</title>
        <authorList>
            <person name="Pecrix Y."/>
            <person name="Staton S.E."/>
            <person name="Sallet E."/>
            <person name="Lelandais-Briere C."/>
            <person name="Moreau S."/>
            <person name="Carrere S."/>
            <person name="Blein T."/>
            <person name="Jardinaud M.F."/>
            <person name="Latrasse D."/>
            <person name="Zouine M."/>
            <person name="Zahm M."/>
            <person name="Kreplak J."/>
            <person name="Mayjonade B."/>
            <person name="Satge C."/>
            <person name="Perez M."/>
            <person name="Cauet S."/>
            <person name="Marande W."/>
            <person name="Chantry-Darmon C."/>
            <person name="Lopez-Roques C."/>
            <person name="Bouchez O."/>
            <person name="Berard A."/>
            <person name="Debelle F."/>
            <person name="Munos S."/>
            <person name="Bendahmane A."/>
            <person name="Berges H."/>
            <person name="Niebel A."/>
            <person name="Buitink J."/>
            <person name="Frugier F."/>
            <person name="Benhamed M."/>
            <person name="Crespi M."/>
            <person name="Gouzy J."/>
            <person name="Gamas P."/>
        </authorList>
    </citation>
    <scope>NUCLEOTIDE SEQUENCE [LARGE SCALE GENOMIC DNA]</scope>
    <source>
        <strain evidence="3">cv. Jemalong A17</strain>
    </source>
</reference>
<name>A0A396H4L8_MEDTR</name>
<feature type="transmembrane region" description="Helical" evidence="1">
    <location>
        <begin position="13"/>
        <end position="32"/>
    </location>
</feature>
<keyword evidence="1" id="KW-0812">Transmembrane</keyword>
<evidence type="ECO:0000313" key="2">
    <source>
        <dbReference type="EMBL" id="RHN46075.1"/>
    </source>
</evidence>
<organism evidence="2 3">
    <name type="scientific">Medicago truncatula</name>
    <name type="common">Barrel medic</name>
    <name type="synonym">Medicago tribuloides</name>
    <dbReference type="NCBI Taxonomy" id="3880"/>
    <lineage>
        <taxon>Eukaryota</taxon>
        <taxon>Viridiplantae</taxon>
        <taxon>Streptophyta</taxon>
        <taxon>Embryophyta</taxon>
        <taxon>Tracheophyta</taxon>
        <taxon>Spermatophyta</taxon>
        <taxon>Magnoliopsida</taxon>
        <taxon>eudicotyledons</taxon>
        <taxon>Gunneridae</taxon>
        <taxon>Pentapetalae</taxon>
        <taxon>rosids</taxon>
        <taxon>fabids</taxon>
        <taxon>Fabales</taxon>
        <taxon>Fabaceae</taxon>
        <taxon>Papilionoideae</taxon>
        <taxon>50 kb inversion clade</taxon>
        <taxon>NPAAA clade</taxon>
        <taxon>Hologalegina</taxon>
        <taxon>IRL clade</taxon>
        <taxon>Trifolieae</taxon>
        <taxon>Medicago</taxon>
    </lineage>
</organism>
<dbReference type="EMBL" id="PSQE01000007">
    <property type="protein sequence ID" value="RHN46075.1"/>
    <property type="molecule type" value="Genomic_DNA"/>
</dbReference>
<evidence type="ECO:0000313" key="3">
    <source>
        <dbReference type="Proteomes" id="UP000265566"/>
    </source>
</evidence>
<dbReference type="AlphaFoldDB" id="A0A396H4L8"/>
<accession>A0A396H4L8</accession>